<gene>
    <name evidence="2" type="ORF">SAMN04488505_111143</name>
</gene>
<reference evidence="2 3" key="1">
    <citation type="submission" date="2016-10" db="EMBL/GenBank/DDBJ databases">
        <authorList>
            <person name="de Groot N.N."/>
        </authorList>
    </citation>
    <scope>NUCLEOTIDE SEQUENCE [LARGE SCALE GENOMIC DNA]</scope>
    <source>
        <strain evidence="2 3">DSM 21039</strain>
    </source>
</reference>
<dbReference type="Gene3D" id="1.10.150.280">
    <property type="entry name" value="AF1531-like domain"/>
    <property type="match status" value="1"/>
</dbReference>
<keyword evidence="3" id="KW-1185">Reference proteome</keyword>
<dbReference type="InterPro" id="IPR051675">
    <property type="entry name" value="Endo/Exo/Phosphatase_dom_1"/>
</dbReference>
<dbReference type="Proteomes" id="UP000198984">
    <property type="component" value="Unassembled WGS sequence"/>
</dbReference>
<dbReference type="GO" id="GO:0015628">
    <property type="term" value="P:protein secretion by the type II secretion system"/>
    <property type="evidence" value="ECO:0007669"/>
    <property type="project" value="TreeGrafter"/>
</dbReference>
<protein>
    <submittedName>
        <fullName evidence="2">Competence protein ComEA helix-hairpin-helix repeat region</fullName>
    </submittedName>
</protein>
<dbReference type="Gene3D" id="1.10.150.320">
    <property type="entry name" value="Photosystem II 12 kDa extrinsic protein"/>
    <property type="match status" value="1"/>
</dbReference>
<dbReference type="AlphaFoldDB" id="A0A1H8HRT9"/>
<dbReference type="GO" id="GO:0015627">
    <property type="term" value="C:type II protein secretion system complex"/>
    <property type="evidence" value="ECO:0007669"/>
    <property type="project" value="TreeGrafter"/>
</dbReference>
<keyword evidence="1" id="KW-0472">Membrane</keyword>
<dbReference type="PANTHER" id="PTHR21180:SF32">
    <property type="entry name" value="ENDONUCLEASE_EXONUCLEASE_PHOSPHATASE FAMILY DOMAIN-CONTAINING PROTEIN 1"/>
    <property type="match status" value="1"/>
</dbReference>
<proteinExistence type="predicted"/>
<sequence>MEKRSLREYFTFTKRERTGIIVLLVLIGLCRCIPLVWETYAPVTVNTDSSFLTEVAAFEQQLKAADTPVQRTFSYNRNRYPRKWDRPANAYQHSFHRDSPYVRKTFTPFPPGPARKPVVVDINTADSTAWEALPGVGPVLAARIIRFRDKLGGFYTIEQVAETYGLPDSTFKKIQPSLRADNVSLKKVDINKMDEQSLAQHPYIRYKLARLITRYRSMHGPFSQPEALKNIPLVDDSIYRKLEPYISY</sequence>
<dbReference type="OrthoDB" id="981124at2"/>
<name>A0A1H8HRT9_9BACT</name>
<dbReference type="Pfam" id="PF12836">
    <property type="entry name" value="HHH_3"/>
    <property type="match status" value="2"/>
</dbReference>
<accession>A0A1H8HRT9</accession>
<feature type="transmembrane region" description="Helical" evidence="1">
    <location>
        <begin position="20"/>
        <end position="37"/>
    </location>
</feature>
<dbReference type="SUPFAM" id="SSF47781">
    <property type="entry name" value="RuvA domain 2-like"/>
    <property type="match status" value="2"/>
</dbReference>
<dbReference type="InterPro" id="IPR010994">
    <property type="entry name" value="RuvA_2-like"/>
</dbReference>
<evidence type="ECO:0000256" key="1">
    <source>
        <dbReference type="SAM" id="Phobius"/>
    </source>
</evidence>
<evidence type="ECO:0000313" key="3">
    <source>
        <dbReference type="Proteomes" id="UP000198984"/>
    </source>
</evidence>
<keyword evidence="1" id="KW-1133">Transmembrane helix</keyword>
<dbReference type="EMBL" id="FOBB01000011">
    <property type="protein sequence ID" value="SEN58804.1"/>
    <property type="molecule type" value="Genomic_DNA"/>
</dbReference>
<keyword evidence="1" id="KW-0812">Transmembrane</keyword>
<dbReference type="STRING" id="573321.SAMN04488505_111143"/>
<organism evidence="2 3">
    <name type="scientific">Chitinophaga rupis</name>
    <dbReference type="NCBI Taxonomy" id="573321"/>
    <lineage>
        <taxon>Bacteria</taxon>
        <taxon>Pseudomonadati</taxon>
        <taxon>Bacteroidota</taxon>
        <taxon>Chitinophagia</taxon>
        <taxon>Chitinophagales</taxon>
        <taxon>Chitinophagaceae</taxon>
        <taxon>Chitinophaga</taxon>
    </lineage>
</organism>
<dbReference type="PANTHER" id="PTHR21180">
    <property type="entry name" value="ENDONUCLEASE/EXONUCLEASE/PHOSPHATASE FAMILY DOMAIN-CONTAINING PROTEIN 1"/>
    <property type="match status" value="1"/>
</dbReference>
<dbReference type="RefSeq" id="WP_089920256.1">
    <property type="nucleotide sequence ID" value="NZ_FOBB01000011.1"/>
</dbReference>
<evidence type="ECO:0000313" key="2">
    <source>
        <dbReference type="EMBL" id="SEN58804.1"/>
    </source>
</evidence>